<dbReference type="EMBL" id="MUJZ01010700">
    <property type="protein sequence ID" value="OTF82012.1"/>
    <property type="molecule type" value="Genomic_DNA"/>
</dbReference>
<evidence type="ECO:0000313" key="4">
    <source>
        <dbReference type="Proteomes" id="UP000194236"/>
    </source>
</evidence>
<proteinExistence type="predicted"/>
<evidence type="ECO:0000256" key="1">
    <source>
        <dbReference type="SAM" id="MobiDB-lite"/>
    </source>
</evidence>
<dbReference type="OrthoDB" id="331763at2759"/>
<dbReference type="GO" id="GO:0005085">
    <property type="term" value="F:guanyl-nucleotide exchange factor activity"/>
    <property type="evidence" value="ECO:0007669"/>
    <property type="project" value="TreeGrafter"/>
</dbReference>
<dbReference type="PANTHER" id="PTHR11595">
    <property type="entry name" value="EF-HAND AND COILED-COIL DOMAIN-CONTAINING FAMILY MEMBER"/>
    <property type="match status" value="1"/>
</dbReference>
<dbReference type="Gene3D" id="1.20.1050.130">
    <property type="match status" value="1"/>
</dbReference>
<feature type="region of interest" description="Disordered" evidence="1">
    <location>
        <begin position="72"/>
        <end position="109"/>
    </location>
</feature>
<dbReference type="InterPro" id="IPR010987">
    <property type="entry name" value="Glutathione-S-Trfase_C-like"/>
</dbReference>
<feature type="non-terminal residue" evidence="3">
    <location>
        <position position="133"/>
    </location>
</feature>
<dbReference type="Proteomes" id="UP000194236">
    <property type="component" value="Unassembled WGS sequence"/>
</dbReference>
<sequence length="133" mass="15003">SDQGLKKLDEYLATRSYIEGFTPSQSDIVLYEALKNVPAKYSHALRWYNHIKSYQSEKAKLPGVKKSLQDFGVTGGGSAKPAAKKADDDDDDVDLFGSDDEVDEEAEKAREERLKAYAEKKSKSKGIFFFFFF</sequence>
<feature type="non-terminal residue" evidence="3">
    <location>
        <position position="1"/>
    </location>
</feature>
<dbReference type="InterPro" id="IPR018940">
    <property type="entry name" value="EF-1_beta_acid_region_euk"/>
</dbReference>
<reference evidence="3 4" key="1">
    <citation type="submission" date="2017-03" db="EMBL/GenBank/DDBJ databases">
        <title>Genome Survey of Euroglyphus maynei.</title>
        <authorList>
            <person name="Arlian L.G."/>
            <person name="Morgan M.S."/>
            <person name="Rider S.D."/>
        </authorList>
    </citation>
    <scope>NUCLEOTIDE SEQUENCE [LARGE SCALE GENOMIC DNA]</scope>
    <source>
        <strain evidence="3">Arlian Lab</strain>
        <tissue evidence="3">Whole body</tissue>
    </source>
</reference>
<dbReference type="InterPro" id="IPR036282">
    <property type="entry name" value="Glutathione-S-Trfase_C_sf"/>
</dbReference>
<dbReference type="GO" id="GO:0005829">
    <property type="term" value="C:cytosol"/>
    <property type="evidence" value="ECO:0007669"/>
    <property type="project" value="TreeGrafter"/>
</dbReference>
<dbReference type="InterPro" id="IPR049720">
    <property type="entry name" value="EF1B_bsu/dsu"/>
</dbReference>
<name>A0A1Y3BMG0_EURMA</name>
<dbReference type="PROSITE" id="PS00824">
    <property type="entry name" value="EF1BD_1"/>
    <property type="match status" value="1"/>
</dbReference>
<accession>A0A1Y3BMG0</accession>
<comment type="caution">
    <text evidence="3">The sequence shown here is derived from an EMBL/GenBank/DDBJ whole genome shotgun (WGS) entry which is preliminary data.</text>
</comment>
<protein>
    <recommendedName>
        <fullName evidence="2">GST C-terminal domain-containing protein</fullName>
    </recommendedName>
</protein>
<dbReference type="AlphaFoldDB" id="A0A1Y3BMG0"/>
<keyword evidence="4" id="KW-1185">Reference proteome</keyword>
<evidence type="ECO:0000313" key="3">
    <source>
        <dbReference type="EMBL" id="OTF82012.1"/>
    </source>
</evidence>
<dbReference type="PROSITE" id="PS50405">
    <property type="entry name" value="GST_CTER"/>
    <property type="match status" value="1"/>
</dbReference>
<dbReference type="GO" id="GO:0003746">
    <property type="term" value="F:translation elongation factor activity"/>
    <property type="evidence" value="ECO:0007669"/>
    <property type="project" value="InterPro"/>
</dbReference>
<dbReference type="Pfam" id="PF10587">
    <property type="entry name" value="EF-1_beta_acid"/>
    <property type="match status" value="1"/>
</dbReference>
<dbReference type="SMART" id="SM01182">
    <property type="entry name" value="EF-1_beta_acid"/>
    <property type="match status" value="1"/>
</dbReference>
<feature type="domain" description="GST C-terminal" evidence="2">
    <location>
        <begin position="1"/>
        <end position="82"/>
    </location>
</feature>
<dbReference type="PANTHER" id="PTHR11595:SF21">
    <property type="entry name" value="ELONGATION FACTOR 1-BETA"/>
    <property type="match status" value="1"/>
</dbReference>
<feature type="compositionally biased region" description="Acidic residues" evidence="1">
    <location>
        <begin position="88"/>
        <end position="106"/>
    </location>
</feature>
<evidence type="ECO:0000259" key="2">
    <source>
        <dbReference type="PROSITE" id="PS50405"/>
    </source>
</evidence>
<dbReference type="SUPFAM" id="SSF47616">
    <property type="entry name" value="GST C-terminal domain-like"/>
    <property type="match status" value="1"/>
</dbReference>
<dbReference type="GO" id="GO:0005853">
    <property type="term" value="C:eukaryotic translation elongation factor 1 complex"/>
    <property type="evidence" value="ECO:0007669"/>
    <property type="project" value="InterPro"/>
</dbReference>
<dbReference type="InterPro" id="IPR001326">
    <property type="entry name" value="Transl_elong_EF1B_B/D_CS"/>
</dbReference>
<gene>
    <name evidence="3" type="ORF">BLA29_013436</name>
</gene>
<organism evidence="3 4">
    <name type="scientific">Euroglyphus maynei</name>
    <name type="common">Mayne's house dust mite</name>
    <dbReference type="NCBI Taxonomy" id="6958"/>
    <lineage>
        <taxon>Eukaryota</taxon>
        <taxon>Metazoa</taxon>
        <taxon>Ecdysozoa</taxon>
        <taxon>Arthropoda</taxon>
        <taxon>Chelicerata</taxon>
        <taxon>Arachnida</taxon>
        <taxon>Acari</taxon>
        <taxon>Acariformes</taxon>
        <taxon>Sarcoptiformes</taxon>
        <taxon>Astigmata</taxon>
        <taxon>Psoroptidia</taxon>
        <taxon>Analgoidea</taxon>
        <taxon>Pyroglyphidae</taxon>
        <taxon>Pyroglyphinae</taxon>
        <taxon>Euroglyphus</taxon>
    </lineage>
</organism>